<dbReference type="InterPro" id="IPR015813">
    <property type="entry name" value="Pyrv/PenolPyrv_kinase-like_dom"/>
</dbReference>
<accession>A0ABQ5T7W6</accession>
<dbReference type="Pfam" id="PF13714">
    <property type="entry name" value="PEP_mutase"/>
    <property type="match status" value="1"/>
</dbReference>
<keyword evidence="2" id="KW-1185">Reference proteome</keyword>
<dbReference type="EMBL" id="BSFD01000002">
    <property type="protein sequence ID" value="GLK48240.1"/>
    <property type="molecule type" value="Genomic_DNA"/>
</dbReference>
<evidence type="ECO:0000313" key="1">
    <source>
        <dbReference type="EMBL" id="GLK48240.1"/>
    </source>
</evidence>
<dbReference type="CDD" id="cd00377">
    <property type="entry name" value="ICL_PEPM"/>
    <property type="match status" value="1"/>
</dbReference>
<reference evidence="1" key="2">
    <citation type="submission" date="2023-01" db="EMBL/GenBank/DDBJ databases">
        <authorList>
            <person name="Sun Q."/>
            <person name="Evtushenko L."/>
        </authorList>
    </citation>
    <scope>NUCLEOTIDE SEQUENCE</scope>
    <source>
        <strain evidence="1">VKM B-1499</strain>
    </source>
</reference>
<dbReference type="PANTHER" id="PTHR42905">
    <property type="entry name" value="PHOSPHOENOLPYRUVATE CARBOXYLASE"/>
    <property type="match status" value="1"/>
</dbReference>
<dbReference type="InterPro" id="IPR039556">
    <property type="entry name" value="ICL/PEPM"/>
</dbReference>
<dbReference type="InterPro" id="IPR040442">
    <property type="entry name" value="Pyrv_kinase-like_dom_sf"/>
</dbReference>
<sequence>MTDQTRRAQVFRDLHRQRGLILPNAWDAASARVFQTSGFAAVATTSAGVAWARGARDGEALTRAEMMREIATIARALDLPLNADVEAGYGPTAADAAETARQAWAAGAVGVNFEDADYAAPGALTSVSHQQARIAAMRDAVPEIVINARTDVFLLGLGDSEVERVGMAIERGRAWLEAGADVVFLPGVTDPAVVKRLADGVGGPISLMAGPDAPPATALFAAGACRISTGPYPMRAILERLKSLADGLAADWSVMSPAGDGLTKIGVVFG</sequence>
<dbReference type="SUPFAM" id="SSF51621">
    <property type="entry name" value="Phosphoenolpyruvate/pyruvate domain"/>
    <property type="match status" value="1"/>
</dbReference>
<dbReference type="Gene3D" id="3.20.20.60">
    <property type="entry name" value="Phosphoenolpyruvate-binding domains"/>
    <property type="match status" value="1"/>
</dbReference>
<gene>
    <name evidence="1" type="ORF">GCM10017620_12130</name>
</gene>
<proteinExistence type="predicted"/>
<dbReference type="PANTHER" id="PTHR42905:SF16">
    <property type="entry name" value="CARBOXYPHOSPHONOENOLPYRUVATE PHOSPHONOMUTASE-LIKE PROTEIN (AFU_ORTHOLOGUE AFUA_5G07230)"/>
    <property type="match status" value="1"/>
</dbReference>
<comment type="caution">
    <text evidence="1">The sequence shown here is derived from an EMBL/GenBank/DDBJ whole genome shotgun (WGS) entry which is preliminary data.</text>
</comment>
<protein>
    <submittedName>
        <fullName evidence="1">Carboxyvinyl-carboxyphosphonate phosphorylmutase</fullName>
    </submittedName>
</protein>
<dbReference type="RefSeq" id="WP_271164474.1">
    <property type="nucleotide sequence ID" value="NZ_BSFD01000002.1"/>
</dbReference>
<dbReference type="Proteomes" id="UP001143509">
    <property type="component" value="Unassembled WGS sequence"/>
</dbReference>
<evidence type="ECO:0000313" key="2">
    <source>
        <dbReference type="Proteomes" id="UP001143509"/>
    </source>
</evidence>
<name>A0ABQ5T7W6_9CAUL</name>
<reference evidence="1" key="1">
    <citation type="journal article" date="2014" name="Int. J. Syst. Evol. Microbiol.">
        <title>Complete genome of a new Firmicutes species belonging to the dominant human colonic microbiota ('Ruminococcus bicirculans') reveals two chromosomes and a selective capacity to utilize plant glucans.</title>
        <authorList>
            <consortium name="NISC Comparative Sequencing Program"/>
            <person name="Wegmann U."/>
            <person name="Louis P."/>
            <person name="Goesmann A."/>
            <person name="Henrissat B."/>
            <person name="Duncan S.H."/>
            <person name="Flint H.J."/>
        </authorList>
    </citation>
    <scope>NUCLEOTIDE SEQUENCE</scope>
    <source>
        <strain evidence="1">VKM B-1499</strain>
    </source>
</reference>
<organism evidence="1 2">
    <name type="scientific">Brevundimonas intermedia</name>
    <dbReference type="NCBI Taxonomy" id="74315"/>
    <lineage>
        <taxon>Bacteria</taxon>
        <taxon>Pseudomonadati</taxon>
        <taxon>Pseudomonadota</taxon>
        <taxon>Alphaproteobacteria</taxon>
        <taxon>Caulobacterales</taxon>
        <taxon>Caulobacteraceae</taxon>
        <taxon>Brevundimonas</taxon>
    </lineage>
</organism>